<evidence type="ECO:0008006" key="5">
    <source>
        <dbReference type="Google" id="ProtNLM"/>
    </source>
</evidence>
<dbReference type="Proteomes" id="UP000552615">
    <property type="component" value="Unassembled WGS sequence"/>
</dbReference>
<feature type="chain" id="PRO_5031368289" description="Lipoprotein" evidence="2">
    <location>
        <begin position="24"/>
        <end position="220"/>
    </location>
</feature>
<evidence type="ECO:0000256" key="2">
    <source>
        <dbReference type="SAM" id="SignalP"/>
    </source>
</evidence>
<sequence>MKILKLITIHLFVLLCFSCTKNASKNGITQSNRLSTDSTSTEMTNNLPYTSDRVQPYYKPDTDSTGYVVNTSYKGLQSDTFNEKDASVPIKENDFEITPGPKTKYYTLETFKFSDQNTAKLIIYNTFGENDSKILNVQLNSYFNNVLTDKLLLDCRFTFETEYFRTFSINKDRSITIVKHSVDKLEYNEAGDIVGEKKQGDSAKVSVEYSIDPTGKFIKK</sequence>
<evidence type="ECO:0000313" key="4">
    <source>
        <dbReference type="Proteomes" id="UP000552615"/>
    </source>
</evidence>
<reference evidence="3 4" key="1">
    <citation type="submission" date="2020-04" db="EMBL/GenBank/DDBJ databases">
        <title>Chryseobacterium sp. RJ-7-14 sp. nov., isolated from Jeju soil.</title>
        <authorList>
            <person name="Dahal R.H."/>
            <person name="Chaudhary D.K."/>
        </authorList>
    </citation>
    <scope>NUCLEOTIDE SEQUENCE [LARGE SCALE GENOMIC DNA]</scope>
    <source>
        <strain evidence="3 4">RJ-7-14</strain>
    </source>
</reference>
<organism evidence="3 4">
    <name type="scientific">Chryseobacterium cheonjiense</name>
    <dbReference type="NCBI Taxonomy" id="2728845"/>
    <lineage>
        <taxon>Bacteria</taxon>
        <taxon>Pseudomonadati</taxon>
        <taxon>Bacteroidota</taxon>
        <taxon>Flavobacteriia</taxon>
        <taxon>Flavobacteriales</taxon>
        <taxon>Weeksellaceae</taxon>
        <taxon>Chryseobacterium group</taxon>
        <taxon>Chryseobacterium</taxon>
    </lineage>
</organism>
<feature type="signal peptide" evidence="2">
    <location>
        <begin position="1"/>
        <end position="23"/>
    </location>
</feature>
<name>A0A7Y0A9Y2_9FLAO</name>
<evidence type="ECO:0000313" key="3">
    <source>
        <dbReference type="EMBL" id="NML59188.1"/>
    </source>
</evidence>
<accession>A0A7Y0A9Y2</accession>
<feature type="region of interest" description="Disordered" evidence="1">
    <location>
        <begin position="28"/>
        <end position="52"/>
    </location>
</feature>
<keyword evidence="4" id="KW-1185">Reference proteome</keyword>
<evidence type="ECO:0000256" key="1">
    <source>
        <dbReference type="SAM" id="MobiDB-lite"/>
    </source>
</evidence>
<protein>
    <recommendedName>
        <fullName evidence="5">Lipoprotein</fullName>
    </recommendedName>
</protein>
<comment type="caution">
    <text evidence="3">The sequence shown here is derived from an EMBL/GenBank/DDBJ whole genome shotgun (WGS) entry which is preliminary data.</text>
</comment>
<dbReference type="RefSeq" id="WP_169232535.1">
    <property type="nucleotide sequence ID" value="NZ_JABBGF010000004.1"/>
</dbReference>
<dbReference type="AlphaFoldDB" id="A0A7Y0A9Y2"/>
<gene>
    <name evidence="3" type="ORF">HHL20_17810</name>
</gene>
<proteinExistence type="predicted"/>
<keyword evidence="2" id="KW-0732">Signal</keyword>
<dbReference type="EMBL" id="JABBGF010000004">
    <property type="protein sequence ID" value="NML59188.1"/>
    <property type="molecule type" value="Genomic_DNA"/>
</dbReference>